<dbReference type="PANTHER" id="PTHR12219">
    <property type="entry name" value="NADH-UBIQUINONE OXIDOREDUCTASE"/>
    <property type="match status" value="1"/>
</dbReference>
<protein>
    <submittedName>
        <fullName evidence="2">ETC complex I subunit</fullName>
    </submittedName>
</protein>
<feature type="region of interest" description="Disordered" evidence="1">
    <location>
        <begin position="10"/>
        <end position="44"/>
    </location>
</feature>
<dbReference type="Proteomes" id="UP000776276">
    <property type="component" value="Unassembled WGS sequence"/>
</dbReference>
<dbReference type="EMBL" id="JAHKRT010000009">
    <property type="protein sequence ID" value="MBU3079285.1"/>
    <property type="molecule type" value="Genomic_DNA"/>
</dbReference>
<evidence type="ECO:0000313" key="2">
    <source>
        <dbReference type="EMBL" id="MBU3079285.1"/>
    </source>
</evidence>
<gene>
    <name evidence="2" type="ORF">KOF26_15615</name>
</gene>
<accession>A0ABS6BPZ8</accession>
<keyword evidence="3" id="KW-1185">Reference proteome</keyword>
<evidence type="ECO:0000313" key="3">
    <source>
        <dbReference type="Proteomes" id="UP000776276"/>
    </source>
</evidence>
<evidence type="ECO:0000256" key="1">
    <source>
        <dbReference type="SAM" id="MobiDB-lite"/>
    </source>
</evidence>
<dbReference type="Pfam" id="PF04800">
    <property type="entry name" value="NDUS4"/>
    <property type="match status" value="1"/>
</dbReference>
<dbReference type="RefSeq" id="WP_216327457.1">
    <property type="nucleotide sequence ID" value="NZ_JAHKRT010000009.1"/>
</dbReference>
<reference evidence="2 3" key="1">
    <citation type="submission" date="2021-06" db="EMBL/GenBank/DDBJ databases">
        <title>Sphingomonas sp. XMGL2, whole genome shotgun sequencing project.</title>
        <authorList>
            <person name="Zhao G."/>
            <person name="Shen L."/>
        </authorList>
    </citation>
    <scope>NUCLEOTIDE SEQUENCE [LARGE SCALE GENOMIC DNA]</scope>
    <source>
        <strain evidence="2 3">XMGL2</strain>
    </source>
</reference>
<comment type="caution">
    <text evidence="2">The sequence shown here is derived from an EMBL/GenBank/DDBJ whole genome shotgun (WGS) entry which is preliminary data.</text>
</comment>
<proteinExistence type="predicted"/>
<dbReference type="PANTHER" id="PTHR12219:SF8">
    <property type="entry name" value="NADH DEHYDROGENASE [UBIQUINONE] IRON-SULFUR PROTEIN 4, MITOCHONDRIAL"/>
    <property type="match status" value="1"/>
</dbReference>
<name>A0ABS6BPZ8_9SPHN</name>
<organism evidence="2 3">
    <name type="scientific">Sphingomonas quercus</name>
    <dbReference type="NCBI Taxonomy" id="2842451"/>
    <lineage>
        <taxon>Bacteria</taxon>
        <taxon>Pseudomonadati</taxon>
        <taxon>Pseudomonadota</taxon>
        <taxon>Alphaproteobacteria</taxon>
        <taxon>Sphingomonadales</taxon>
        <taxon>Sphingomonadaceae</taxon>
        <taxon>Sphingomonas</taxon>
    </lineage>
</organism>
<sequence length="93" mass="10699">MMTARIYQRMKNAMQSGRHRTDRWVLEHEPTEPKRPDPLTGWAGSGDVRDQVRLSFPTLEAAKAYAERQGLAYVVVPPPTRTLKLQAYADNFR</sequence>
<dbReference type="InterPro" id="IPR006885">
    <property type="entry name" value="NADH_UbQ_FeS_4_mit-like"/>
</dbReference>
<feature type="compositionally biased region" description="Basic and acidic residues" evidence="1">
    <location>
        <begin position="22"/>
        <end position="37"/>
    </location>
</feature>